<dbReference type="RefSeq" id="WP_145262146.1">
    <property type="nucleotide sequence ID" value="NZ_CP036316.1"/>
</dbReference>
<proteinExistence type="predicted"/>
<accession>A0A517T8P6</accession>
<keyword evidence="2" id="KW-1185">Reference proteome</keyword>
<name>A0A517T8P6_9PLAN</name>
<dbReference type="AlphaFoldDB" id="A0A517T8P6"/>
<evidence type="ECO:0000313" key="1">
    <source>
        <dbReference type="EMBL" id="QDT64733.1"/>
    </source>
</evidence>
<protein>
    <submittedName>
        <fullName evidence="1">Uncharacterized protein</fullName>
    </submittedName>
</protein>
<reference evidence="1 2" key="1">
    <citation type="submission" date="2019-02" db="EMBL/GenBank/DDBJ databases">
        <title>Deep-cultivation of Planctomycetes and their phenomic and genomic characterization uncovers novel biology.</title>
        <authorList>
            <person name="Wiegand S."/>
            <person name="Jogler M."/>
            <person name="Boedeker C."/>
            <person name="Pinto D."/>
            <person name="Vollmers J."/>
            <person name="Rivas-Marin E."/>
            <person name="Kohn T."/>
            <person name="Peeters S.H."/>
            <person name="Heuer A."/>
            <person name="Rast P."/>
            <person name="Oberbeckmann S."/>
            <person name="Bunk B."/>
            <person name="Jeske O."/>
            <person name="Meyerdierks A."/>
            <person name="Storesund J.E."/>
            <person name="Kallscheuer N."/>
            <person name="Luecker S."/>
            <person name="Lage O.M."/>
            <person name="Pohl T."/>
            <person name="Merkel B.J."/>
            <person name="Hornburger P."/>
            <person name="Mueller R.-W."/>
            <person name="Bruemmer F."/>
            <person name="Labrenz M."/>
            <person name="Spormann A.M."/>
            <person name="Op den Camp H."/>
            <person name="Overmann J."/>
            <person name="Amann R."/>
            <person name="Jetten M.S.M."/>
            <person name="Mascher T."/>
            <person name="Medema M.H."/>
            <person name="Devos D.P."/>
            <person name="Kaster A.-K."/>
            <person name="Ovreas L."/>
            <person name="Rohde M."/>
            <person name="Galperin M.Y."/>
            <person name="Jogler C."/>
        </authorList>
    </citation>
    <scope>NUCLEOTIDE SEQUENCE [LARGE SCALE GENOMIC DNA]</scope>
    <source>
        <strain evidence="1 2">V22</strain>
    </source>
</reference>
<dbReference type="EMBL" id="CP036316">
    <property type="protein sequence ID" value="QDT64733.1"/>
    <property type="molecule type" value="Genomic_DNA"/>
</dbReference>
<organism evidence="1 2">
    <name type="scientific">Calycomorphotria hydatis</name>
    <dbReference type="NCBI Taxonomy" id="2528027"/>
    <lineage>
        <taxon>Bacteria</taxon>
        <taxon>Pseudomonadati</taxon>
        <taxon>Planctomycetota</taxon>
        <taxon>Planctomycetia</taxon>
        <taxon>Planctomycetales</taxon>
        <taxon>Planctomycetaceae</taxon>
        <taxon>Calycomorphotria</taxon>
    </lineage>
</organism>
<gene>
    <name evidence="1" type="ORF">V22_19740</name>
</gene>
<sequence length="219" mass="24182">MNNSSVRQVLQPGIDAAIEGTVKHFNHKNRDLILGPDFARLAGNGTGRTLVTLACYADGLRVLHDAILADGEVGDKHVELVLSYTKLLAENFAKIRPGYSGYAVFERPDFYRFLRQYRNDRGAFGLKNSTTKWAGLRICANLDQVVGDDSPYLTMQRTLLSAAEFVLAVDGGTPTTQNCYENLKAQLNDLCQLTDTTAIELSTIAQSHFNAFDSVIDFE</sequence>
<dbReference type="KEGG" id="chya:V22_19740"/>
<dbReference type="Proteomes" id="UP000319976">
    <property type="component" value="Chromosome"/>
</dbReference>
<evidence type="ECO:0000313" key="2">
    <source>
        <dbReference type="Proteomes" id="UP000319976"/>
    </source>
</evidence>